<evidence type="ECO:0000313" key="2">
    <source>
        <dbReference type="EMBL" id="CDN51777.1"/>
    </source>
</evidence>
<gene>
    <name evidence="2" type="ORF">RG540_PA11010</name>
</gene>
<protein>
    <submittedName>
        <fullName evidence="2">Uncharacterized protein</fullName>
    </submittedName>
</protein>
<keyword evidence="2" id="KW-0614">Plasmid</keyword>
<sequence>MALRLEAFHDPFPSPEWLMRVFRPIVQTFMRAVFDTWHNLALCSVVYPAVVNHPAETALAVEVARTVMGEDSVDPDHSQLMGSEDFAFMLEHRAGNIALLGNGSTAGLHDPGYDFNDAAIPYGVGYWTRLVETAMPVQKS</sequence>
<proteinExistence type="predicted"/>
<keyword evidence="1" id="KW-0378">Hydrolase</keyword>
<dbReference type="KEGG" id="ngg:RG540_PA11010"/>
<keyword evidence="3" id="KW-1185">Reference proteome</keyword>
<dbReference type="Pfam" id="PF01546">
    <property type="entry name" value="Peptidase_M20"/>
    <property type="match status" value="1"/>
</dbReference>
<dbReference type="PATRIC" id="fig|1028800.3.peg.5729"/>
<dbReference type="SUPFAM" id="SSF53187">
    <property type="entry name" value="Zn-dependent exopeptidases"/>
    <property type="match status" value="1"/>
</dbReference>
<dbReference type="HOGENOM" id="CLU_1833040_0_0_5"/>
<dbReference type="AlphaFoldDB" id="A0A068SZY9"/>
<dbReference type="Gene3D" id="3.40.630.10">
    <property type="entry name" value="Zn peptidases"/>
    <property type="match status" value="1"/>
</dbReference>
<dbReference type="PANTHER" id="PTHR11014:SF63">
    <property type="entry name" value="METALLOPEPTIDASE, PUTATIVE (AFU_ORTHOLOGUE AFUA_6G09600)-RELATED"/>
    <property type="match status" value="1"/>
</dbReference>
<organism evidence="2 3">
    <name type="scientific">Neorhizobium galegae bv. orientalis str. HAMBI 540</name>
    <dbReference type="NCBI Taxonomy" id="1028800"/>
    <lineage>
        <taxon>Bacteria</taxon>
        <taxon>Pseudomonadati</taxon>
        <taxon>Pseudomonadota</taxon>
        <taxon>Alphaproteobacteria</taxon>
        <taxon>Hyphomicrobiales</taxon>
        <taxon>Rhizobiaceae</taxon>
        <taxon>Rhizobium/Agrobacterium group</taxon>
        <taxon>Neorhizobium</taxon>
    </lineage>
</organism>
<dbReference type="InterPro" id="IPR002933">
    <property type="entry name" value="Peptidase_M20"/>
</dbReference>
<dbReference type="eggNOG" id="COG1473">
    <property type="taxonomic scope" value="Bacteria"/>
</dbReference>
<evidence type="ECO:0000256" key="1">
    <source>
        <dbReference type="ARBA" id="ARBA00022801"/>
    </source>
</evidence>
<dbReference type="InterPro" id="IPR017439">
    <property type="entry name" value="Amidohydrolase"/>
</dbReference>
<dbReference type="PANTHER" id="PTHR11014">
    <property type="entry name" value="PEPTIDASE M20 FAMILY MEMBER"/>
    <property type="match status" value="1"/>
</dbReference>
<reference evidence="3" key="1">
    <citation type="journal article" date="2014" name="BMC Genomics">
        <title>Genome sequencing of two Neorhizobium galegae strains reveals a noeT gene responsible for the unusual acetylation of the nodulation factors.</title>
        <authorList>
            <person name="Osterman J."/>
            <person name="Marsh J."/>
            <person name="Laine P.K."/>
            <person name="Zeng Z."/>
            <person name="Alatalo E."/>
            <person name="Sullivan J.T."/>
            <person name="Young J.P."/>
            <person name="Thomas-Oates J."/>
            <person name="Paulin L."/>
            <person name="Lindstrom K."/>
        </authorList>
    </citation>
    <scope>NUCLEOTIDE SEQUENCE [LARGE SCALE GENOMIC DNA]</scope>
    <source>
        <strain evidence="3">HAMBI 540</strain>
    </source>
</reference>
<name>A0A068SZY9_NEOGA</name>
<evidence type="ECO:0000313" key="3">
    <source>
        <dbReference type="Proteomes" id="UP000028181"/>
    </source>
</evidence>
<dbReference type="Proteomes" id="UP000028181">
    <property type="component" value="Plasmid pHAMBI540a"/>
</dbReference>
<accession>A0A068SZY9</accession>
<geneLocation type="plasmid" evidence="3">
    <name>II</name>
</geneLocation>
<dbReference type="EMBL" id="HG938354">
    <property type="protein sequence ID" value="CDN51777.1"/>
    <property type="molecule type" value="Genomic_DNA"/>
</dbReference>
<dbReference type="GO" id="GO:0016787">
    <property type="term" value="F:hydrolase activity"/>
    <property type="evidence" value="ECO:0007669"/>
    <property type="project" value="InterPro"/>
</dbReference>